<evidence type="ECO:0000256" key="1">
    <source>
        <dbReference type="SAM" id="Phobius"/>
    </source>
</evidence>
<keyword evidence="1" id="KW-0812">Transmembrane</keyword>
<dbReference type="EMBL" id="BARU01011515">
    <property type="protein sequence ID" value="GAH45525.1"/>
    <property type="molecule type" value="Genomic_DNA"/>
</dbReference>
<reference evidence="2" key="1">
    <citation type="journal article" date="2014" name="Front. Microbiol.">
        <title>High frequency of phylogenetically diverse reductive dehalogenase-homologous genes in deep subseafloor sedimentary metagenomes.</title>
        <authorList>
            <person name="Kawai M."/>
            <person name="Futagami T."/>
            <person name="Toyoda A."/>
            <person name="Takaki Y."/>
            <person name="Nishi S."/>
            <person name="Hori S."/>
            <person name="Arai W."/>
            <person name="Tsubouchi T."/>
            <person name="Morono Y."/>
            <person name="Uchiyama I."/>
            <person name="Ito T."/>
            <person name="Fujiyama A."/>
            <person name="Inagaki F."/>
            <person name="Takami H."/>
        </authorList>
    </citation>
    <scope>NUCLEOTIDE SEQUENCE</scope>
    <source>
        <strain evidence="2">Expedition CK06-06</strain>
    </source>
</reference>
<keyword evidence="1" id="KW-1133">Transmembrane helix</keyword>
<keyword evidence="1" id="KW-0472">Membrane</keyword>
<evidence type="ECO:0000313" key="2">
    <source>
        <dbReference type="EMBL" id="GAH45525.1"/>
    </source>
</evidence>
<name>X1GL26_9ZZZZ</name>
<organism evidence="2">
    <name type="scientific">marine sediment metagenome</name>
    <dbReference type="NCBI Taxonomy" id="412755"/>
    <lineage>
        <taxon>unclassified sequences</taxon>
        <taxon>metagenomes</taxon>
        <taxon>ecological metagenomes</taxon>
    </lineage>
</organism>
<gene>
    <name evidence="2" type="ORF">S03H2_21591</name>
</gene>
<comment type="caution">
    <text evidence="2">The sequence shown here is derived from an EMBL/GenBank/DDBJ whole genome shotgun (WGS) entry which is preliminary data.</text>
</comment>
<dbReference type="AlphaFoldDB" id="X1GL26"/>
<feature type="non-terminal residue" evidence="2">
    <location>
        <position position="52"/>
    </location>
</feature>
<accession>X1GL26</accession>
<sequence>MNWPLIINMIFIPINIIFIGIGLYLTYKARNLPFKKMLYAKQLEGFSEVVGA</sequence>
<proteinExistence type="predicted"/>
<feature type="transmembrane region" description="Helical" evidence="1">
    <location>
        <begin position="6"/>
        <end position="27"/>
    </location>
</feature>
<protein>
    <submittedName>
        <fullName evidence="2">Uncharacterized protein</fullName>
    </submittedName>
</protein>